<gene>
    <name evidence="2" type="ORF">SAMN02745206_02716</name>
</gene>
<feature type="transmembrane region" description="Helical" evidence="1">
    <location>
        <begin position="144"/>
        <end position="168"/>
    </location>
</feature>
<protein>
    <submittedName>
        <fullName evidence="2">Uncharacterized protein</fullName>
    </submittedName>
</protein>
<name>A0A1M5ERU0_9BACT</name>
<dbReference type="OrthoDB" id="6197887at2"/>
<sequence length="174" mass="19223">MRIFHSRWAVWLSGAMTFTLFGLISVLNRPLETEAAPFGILSLQWAWTKEAARTIVASWAQSGVLKAAFWNIWLDFPFALAYGTTLSVIFSRVCRMLKGISATSSLFGRYACFLPLLAAFLDMVENVALLKMMGSSDGPSWPPIAATCSTAKFSILAISILAVLLVWIRYRSSS</sequence>
<evidence type="ECO:0000256" key="1">
    <source>
        <dbReference type="SAM" id="Phobius"/>
    </source>
</evidence>
<keyword evidence="1" id="KW-0472">Membrane</keyword>
<feature type="transmembrane region" description="Helical" evidence="1">
    <location>
        <begin position="9"/>
        <end position="27"/>
    </location>
</feature>
<evidence type="ECO:0000313" key="3">
    <source>
        <dbReference type="Proteomes" id="UP000184076"/>
    </source>
</evidence>
<dbReference type="RefSeq" id="WP_143156490.1">
    <property type="nucleotide sequence ID" value="NZ_FQVB01000028.1"/>
</dbReference>
<keyword evidence="1" id="KW-0812">Transmembrane</keyword>
<dbReference type="Proteomes" id="UP000184076">
    <property type="component" value="Unassembled WGS sequence"/>
</dbReference>
<reference evidence="3" key="1">
    <citation type="submission" date="2016-11" db="EMBL/GenBank/DDBJ databases">
        <authorList>
            <person name="Varghese N."/>
            <person name="Submissions S."/>
        </authorList>
    </citation>
    <scope>NUCLEOTIDE SEQUENCE [LARGE SCALE GENOMIC DNA]</scope>
    <source>
        <strain evidence="3">DSM 9756</strain>
    </source>
</reference>
<evidence type="ECO:0000313" key="2">
    <source>
        <dbReference type="EMBL" id="SHF81897.1"/>
    </source>
</evidence>
<feature type="transmembrane region" description="Helical" evidence="1">
    <location>
        <begin position="106"/>
        <end position="124"/>
    </location>
</feature>
<keyword evidence="1" id="KW-1133">Transmembrane helix</keyword>
<accession>A0A1M5ERU0</accession>
<dbReference type="AlphaFoldDB" id="A0A1M5ERU0"/>
<proteinExistence type="predicted"/>
<dbReference type="EMBL" id="FQVB01000028">
    <property type="protein sequence ID" value="SHF81897.1"/>
    <property type="molecule type" value="Genomic_DNA"/>
</dbReference>
<organism evidence="2 3">
    <name type="scientific">Desulfacinum infernum DSM 9756</name>
    <dbReference type="NCBI Taxonomy" id="1121391"/>
    <lineage>
        <taxon>Bacteria</taxon>
        <taxon>Pseudomonadati</taxon>
        <taxon>Thermodesulfobacteriota</taxon>
        <taxon>Syntrophobacteria</taxon>
        <taxon>Syntrophobacterales</taxon>
        <taxon>Syntrophobacteraceae</taxon>
        <taxon>Desulfacinum</taxon>
    </lineage>
</organism>
<feature type="transmembrane region" description="Helical" evidence="1">
    <location>
        <begin position="72"/>
        <end position="94"/>
    </location>
</feature>
<keyword evidence="3" id="KW-1185">Reference proteome</keyword>